<reference evidence="11" key="1">
    <citation type="journal article" date="2014" name="Int. J. Syst. Evol. Microbiol.">
        <title>Complete genome of a new Firmicutes species belonging to the dominant human colonic microbiota ('Ruminococcus bicirculans') reveals two chromosomes and a selective capacity to utilize plant glucans.</title>
        <authorList>
            <consortium name="NISC Comparative Sequencing Program"/>
            <person name="Wegmann U."/>
            <person name="Louis P."/>
            <person name="Goesmann A."/>
            <person name="Henrissat B."/>
            <person name="Duncan S.H."/>
            <person name="Flint H.J."/>
        </authorList>
    </citation>
    <scope>NUCLEOTIDE SEQUENCE</scope>
    <source>
        <strain evidence="11">NBRC 107169</strain>
    </source>
</reference>
<keyword evidence="9 10" id="KW-0472">Membrane</keyword>
<keyword evidence="8 10" id="KW-0408">Iron</keyword>
<accession>A0ABQ5UTB0</accession>
<dbReference type="HAMAP" id="MF_01959">
    <property type="entry name" value="CcmE"/>
    <property type="match status" value="1"/>
</dbReference>
<keyword evidence="7 10" id="KW-1133">Transmembrane helix</keyword>
<keyword evidence="2 10" id="KW-0349">Heme</keyword>
<keyword evidence="12" id="KW-1185">Reference proteome</keyword>
<evidence type="ECO:0000256" key="4">
    <source>
        <dbReference type="ARBA" id="ARBA00022723"/>
    </source>
</evidence>
<dbReference type="RefSeq" id="WP_284364491.1">
    <property type="nucleotide sequence ID" value="NZ_BSNI01000002.1"/>
</dbReference>
<dbReference type="Proteomes" id="UP001161405">
    <property type="component" value="Unassembled WGS sequence"/>
</dbReference>
<evidence type="ECO:0000256" key="9">
    <source>
        <dbReference type="ARBA" id="ARBA00023136"/>
    </source>
</evidence>
<dbReference type="NCBIfam" id="NF009727">
    <property type="entry name" value="PRK13254.1-1"/>
    <property type="match status" value="1"/>
</dbReference>
<organism evidence="11 12">
    <name type="scientific">Maritalea porphyrae</name>
    <dbReference type="NCBI Taxonomy" id="880732"/>
    <lineage>
        <taxon>Bacteria</taxon>
        <taxon>Pseudomonadati</taxon>
        <taxon>Pseudomonadota</taxon>
        <taxon>Alphaproteobacteria</taxon>
        <taxon>Hyphomicrobiales</taxon>
        <taxon>Devosiaceae</taxon>
        <taxon>Maritalea</taxon>
    </lineage>
</organism>
<comment type="similarity">
    <text evidence="10">Belongs to the CcmE/CycJ family.</text>
</comment>
<sequence length="147" mass="15955">MTRKQKRLTIIAGLSSVVLAAVVFIALAMSSTAAFFVVPSEVQERQLAAGQAFRLGGIVKSDSWKQTDTVHDFLVTDCIVDVAAHFEGIMPDLFREGQEVILEGALNAQGTFEATNVLAKHDENYVPKDMADKFEEKGLCPGHTDAT</sequence>
<comment type="subcellular location">
    <subcellularLocation>
        <location evidence="10">Cell membrane</location>
        <topology evidence="10">Single-pass type II membrane protein</topology>
    </subcellularLocation>
    <subcellularLocation>
        <location evidence="1">Membrane</location>
    </subcellularLocation>
</comment>
<keyword evidence="4 10" id="KW-0479">Metal-binding</keyword>
<keyword evidence="6 10" id="KW-0735">Signal-anchor</keyword>
<feature type="topological domain" description="Extracellular" evidence="10">
    <location>
        <begin position="29"/>
        <end position="147"/>
    </location>
</feature>
<evidence type="ECO:0000256" key="8">
    <source>
        <dbReference type="ARBA" id="ARBA00023004"/>
    </source>
</evidence>
<dbReference type="InterPro" id="IPR036127">
    <property type="entry name" value="CcmE-like_sf"/>
</dbReference>
<gene>
    <name evidence="10 11" type="primary">ccmE</name>
    <name evidence="10" type="synonym">cycJ</name>
    <name evidence="11" type="ORF">GCM10007879_22140</name>
</gene>
<dbReference type="InterPro" id="IPR004329">
    <property type="entry name" value="CcmE"/>
</dbReference>
<comment type="function">
    <text evidence="10">Heme chaperone required for the biogenesis of c-type cytochromes. Transiently binds heme delivered by CcmC and transfers the heme to apo-cytochromes in a process facilitated by CcmF and CcmH.</text>
</comment>
<feature type="binding site" description="covalent" evidence="10">
    <location>
        <position position="121"/>
    </location>
    <ligand>
        <name>heme</name>
        <dbReference type="ChEBI" id="CHEBI:30413"/>
    </ligand>
</feature>
<dbReference type="InterPro" id="IPR012340">
    <property type="entry name" value="NA-bd_OB-fold"/>
</dbReference>
<keyword evidence="10" id="KW-1003">Cell membrane</keyword>
<dbReference type="PANTHER" id="PTHR34128:SF2">
    <property type="entry name" value="CYTOCHROME C-TYPE BIOGENESIS PROTEIN CCME HOMOLOG, MITOCHONDRIAL"/>
    <property type="match status" value="1"/>
</dbReference>
<evidence type="ECO:0000256" key="5">
    <source>
        <dbReference type="ARBA" id="ARBA00022748"/>
    </source>
</evidence>
<evidence type="ECO:0000313" key="12">
    <source>
        <dbReference type="Proteomes" id="UP001161405"/>
    </source>
</evidence>
<keyword evidence="3 10" id="KW-0812">Transmembrane</keyword>
<feature type="binding site" description="axial binding residue" evidence="10">
    <location>
        <position position="125"/>
    </location>
    <ligand>
        <name>heme</name>
        <dbReference type="ChEBI" id="CHEBI:30413"/>
    </ligand>
    <ligandPart>
        <name>Fe</name>
        <dbReference type="ChEBI" id="CHEBI:18248"/>
    </ligandPart>
</feature>
<evidence type="ECO:0000313" key="11">
    <source>
        <dbReference type="EMBL" id="GLQ17965.1"/>
    </source>
</evidence>
<evidence type="ECO:0000256" key="6">
    <source>
        <dbReference type="ARBA" id="ARBA00022968"/>
    </source>
</evidence>
<proteinExistence type="inferred from homology"/>
<evidence type="ECO:0000256" key="7">
    <source>
        <dbReference type="ARBA" id="ARBA00022989"/>
    </source>
</evidence>
<evidence type="ECO:0000256" key="2">
    <source>
        <dbReference type="ARBA" id="ARBA00022617"/>
    </source>
</evidence>
<feature type="topological domain" description="Cytoplasmic" evidence="10">
    <location>
        <begin position="1"/>
        <end position="7"/>
    </location>
</feature>
<evidence type="ECO:0000256" key="3">
    <source>
        <dbReference type="ARBA" id="ARBA00022692"/>
    </source>
</evidence>
<comment type="caution">
    <text evidence="11">The sequence shown here is derived from an EMBL/GenBank/DDBJ whole genome shotgun (WGS) entry which is preliminary data.</text>
</comment>
<dbReference type="NCBIfam" id="NF009731">
    <property type="entry name" value="PRK13254.1-5"/>
    <property type="match status" value="1"/>
</dbReference>
<protein>
    <recommendedName>
        <fullName evidence="10">Cytochrome c-type biogenesis protein CcmE</fullName>
    </recommendedName>
    <alternativeName>
        <fullName evidence="10">Cytochrome c maturation protein E</fullName>
    </alternativeName>
    <alternativeName>
        <fullName evidence="10">Heme chaperone CcmE</fullName>
    </alternativeName>
</protein>
<dbReference type="PANTHER" id="PTHR34128">
    <property type="entry name" value="CYTOCHROME C-TYPE BIOGENESIS PROTEIN CCME HOMOLOG, MITOCHONDRIAL"/>
    <property type="match status" value="1"/>
</dbReference>
<reference evidence="11" key="2">
    <citation type="submission" date="2023-01" db="EMBL/GenBank/DDBJ databases">
        <title>Draft genome sequence of Maritalea porphyrae strain NBRC 107169.</title>
        <authorList>
            <person name="Sun Q."/>
            <person name="Mori K."/>
        </authorList>
    </citation>
    <scope>NUCLEOTIDE SEQUENCE</scope>
    <source>
        <strain evidence="11">NBRC 107169</strain>
    </source>
</reference>
<evidence type="ECO:0000256" key="10">
    <source>
        <dbReference type="HAMAP-Rule" id="MF_01959"/>
    </source>
</evidence>
<dbReference type="EMBL" id="BSNI01000002">
    <property type="protein sequence ID" value="GLQ17965.1"/>
    <property type="molecule type" value="Genomic_DNA"/>
</dbReference>
<keyword evidence="5 10" id="KW-0201">Cytochrome c-type biogenesis</keyword>
<dbReference type="Pfam" id="PF03100">
    <property type="entry name" value="CcmE"/>
    <property type="match status" value="1"/>
</dbReference>
<evidence type="ECO:0000256" key="1">
    <source>
        <dbReference type="ARBA" id="ARBA00004370"/>
    </source>
</evidence>
<name>A0ABQ5UTB0_9HYPH</name>
<dbReference type="Gene3D" id="2.40.50.140">
    <property type="entry name" value="Nucleic acid-binding proteins"/>
    <property type="match status" value="1"/>
</dbReference>
<dbReference type="SUPFAM" id="SSF82093">
    <property type="entry name" value="Heme chaperone CcmE"/>
    <property type="match status" value="1"/>
</dbReference>